<protein>
    <submittedName>
        <fullName evidence="1">Uncharacterized protein</fullName>
    </submittedName>
</protein>
<dbReference type="EMBL" id="LAZR01022280">
    <property type="protein sequence ID" value="KKL82429.1"/>
    <property type="molecule type" value="Genomic_DNA"/>
</dbReference>
<sequence length="146" mass="16460">MSSFMVEDKTINTIVAGIKRGALNGPGTTYPGFDQSYLNSLDIPNIDNDYLAKIGGYLFVMNIEAINQRYGEGEAEKFRSLDYKYKSVPAPNTINLYKAIKCLMDQCMEGDVPESTIYKTLEEFSRDIAEHIVHRLPAYEDSIAWA</sequence>
<dbReference type="AlphaFoldDB" id="A0A0F9F7R3"/>
<accession>A0A0F9F7R3</accession>
<reference evidence="1" key="1">
    <citation type="journal article" date="2015" name="Nature">
        <title>Complex archaea that bridge the gap between prokaryotes and eukaryotes.</title>
        <authorList>
            <person name="Spang A."/>
            <person name="Saw J.H."/>
            <person name="Jorgensen S.L."/>
            <person name="Zaremba-Niedzwiedzka K."/>
            <person name="Martijn J."/>
            <person name="Lind A.E."/>
            <person name="van Eijk R."/>
            <person name="Schleper C."/>
            <person name="Guy L."/>
            <person name="Ettema T.J."/>
        </authorList>
    </citation>
    <scope>NUCLEOTIDE SEQUENCE</scope>
</reference>
<organism evidence="1">
    <name type="scientific">marine sediment metagenome</name>
    <dbReference type="NCBI Taxonomy" id="412755"/>
    <lineage>
        <taxon>unclassified sequences</taxon>
        <taxon>metagenomes</taxon>
        <taxon>ecological metagenomes</taxon>
    </lineage>
</organism>
<name>A0A0F9F7R3_9ZZZZ</name>
<gene>
    <name evidence="1" type="ORF">LCGC14_1984860</name>
</gene>
<evidence type="ECO:0000313" key="1">
    <source>
        <dbReference type="EMBL" id="KKL82429.1"/>
    </source>
</evidence>
<proteinExistence type="predicted"/>
<comment type="caution">
    <text evidence="1">The sequence shown here is derived from an EMBL/GenBank/DDBJ whole genome shotgun (WGS) entry which is preliminary data.</text>
</comment>